<keyword evidence="1" id="KW-0227">DNA damage</keyword>
<accession>A0ABS3N1M8</accession>
<dbReference type="InterPro" id="IPR015637">
    <property type="entry name" value="MUG/TDG"/>
</dbReference>
<dbReference type="Proteomes" id="UP000663981">
    <property type="component" value="Unassembled WGS sequence"/>
</dbReference>
<dbReference type="CDD" id="cd10028">
    <property type="entry name" value="UDG-F2_TDG_MUG"/>
    <property type="match status" value="1"/>
</dbReference>
<proteinExistence type="predicted"/>
<name>A0ABS3N1M8_9BACI</name>
<dbReference type="PANTHER" id="PTHR12159">
    <property type="entry name" value="G/T AND G/U MISMATCH-SPECIFIC DNA GLYCOSYLASE"/>
    <property type="match status" value="1"/>
</dbReference>
<dbReference type="InterPro" id="IPR005122">
    <property type="entry name" value="Uracil-DNA_glycosylase-like"/>
</dbReference>
<evidence type="ECO:0000313" key="6">
    <source>
        <dbReference type="Proteomes" id="UP000663981"/>
    </source>
</evidence>
<reference evidence="5 6" key="1">
    <citation type="submission" date="2021-03" db="EMBL/GenBank/DDBJ databases">
        <title>Whole genome sequence of Metabacillus bambusae BG109.</title>
        <authorList>
            <person name="Jeong J.W."/>
        </authorList>
    </citation>
    <scope>NUCLEOTIDE SEQUENCE [LARGE SCALE GENOMIC DNA]</scope>
    <source>
        <strain evidence="5 6">BG109</strain>
    </source>
</reference>
<evidence type="ECO:0000256" key="1">
    <source>
        <dbReference type="ARBA" id="ARBA00022763"/>
    </source>
</evidence>
<comment type="caution">
    <text evidence="5">The sequence shown here is derived from an EMBL/GenBank/DDBJ whole genome shotgun (WGS) entry which is preliminary data.</text>
</comment>
<keyword evidence="6" id="KW-1185">Reference proteome</keyword>
<dbReference type="Pfam" id="PF03167">
    <property type="entry name" value="UDG"/>
    <property type="match status" value="1"/>
</dbReference>
<dbReference type="Gene3D" id="3.40.470.10">
    <property type="entry name" value="Uracil-DNA glycosylase-like domain"/>
    <property type="match status" value="1"/>
</dbReference>
<protein>
    <submittedName>
        <fullName evidence="5">Mismatch-specific DNA-glycosylase</fullName>
    </submittedName>
</protein>
<evidence type="ECO:0000256" key="2">
    <source>
        <dbReference type="ARBA" id="ARBA00022801"/>
    </source>
</evidence>
<dbReference type="PANTHER" id="PTHR12159:SF9">
    <property type="entry name" value="G_T MISMATCH-SPECIFIC THYMINE DNA GLYCOSYLASE"/>
    <property type="match status" value="1"/>
</dbReference>
<evidence type="ECO:0000313" key="5">
    <source>
        <dbReference type="EMBL" id="MBO1512196.1"/>
    </source>
</evidence>
<evidence type="ECO:0000256" key="3">
    <source>
        <dbReference type="ARBA" id="ARBA00023204"/>
    </source>
</evidence>
<dbReference type="RefSeq" id="WP_207977956.1">
    <property type="nucleotide sequence ID" value="NZ_JAGDEL010000006.1"/>
</dbReference>
<keyword evidence="2" id="KW-0378">Hydrolase</keyword>
<sequence length="170" mass="19699">MIDKMDHIKQDLIILFIGFNPSLVSGEVGHHYANKHNRFWKIVYEAGITDRHYKPEEDFTLLNKGIGFTNIVSRPSRAADEITSEEYKIGRIILRKKIEKYKPKIAFFVGKGVYLQYSQRKKADWGKQEHSIVEGVIDFVAPSSSGLVRMKINDIISIYKEVTNYCQCQR</sequence>
<organism evidence="5 6">
    <name type="scientific">Metabacillus bambusae</name>
    <dbReference type="NCBI Taxonomy" id="2795218"/>
    <lineage>
        <taxon>Bacteria</taxon>
        <taxon>Bacillati</taxon>
        <taxon>Bacillota</taxon>
        <taxon>Bacilli</taxon>
        <taxon>Bacillales</taxon>
        <taxon>Bacillaceae</taxon>
        <taxon>Metabacillus</taxon>
    </lineage>
</organism>
<feature type="domain" description="Uracil-DNA glycosylase-like" evidence="4">
    <location>
        <begin position="8"/>
        <end position="151"/>
    </location>
</feature>
<gene>
    <name evidence="5" type="ORF">I7822_11015</name>
</gene>
<dbReference type="EMBL" id="JAGDEL010000006">
    <property type="protein sequence ID" value="MBO1512196.1"/>
    <property type="molecule type" value="Genomic_DNA"/>
</dbReference>
<keyword evidence="3" id="KW-0234">DNA repair</keyword>
<dbReference type="InterPro" id="IPR036895">
    <property type="entry name" value="Uracil-DNA_glycosylase-like_sf"/>
</dbReference>
<evidence type="ECO:0000259" key="4">
    <source>
        <dbReference type="Pfam" id="PF03167"/>
    </source>
</evidence>
<dbReference type="SUPFAM" id="SSF52141">
    <property type="entry name" value="Uracil-DNA glycosylase-like"/>
    <property type="match status" value="1"/>
</dbReference>